<reference evidence="2 3" key="1">
    <citation type="submission" date="2019-06" db="EMBL/GenBank/DDBJ databases">
        <title>Draft genome sequence of the filamentous fungus Phialemoniopsis curvata isolated from diesel fuel.</title>
        <authorList>
            <person name="Varaljay V.A."/>
            <person name="Lyon W.J."/>
            <person name="Crouch A.L."/>
            <person name="Drake C.E."/>
            <person name="Hollomon J.M."/>
            <person name="Nadeau L.J."/>
            <person name="Nunn H.S."/>
            <person name="Stevenson B.S."/>
            <person name="Bojanowski C.L."/>
            <person name="Crookes-Goodson W.J."/>
        </authorList>
    </citation>
    <scope>NUCLEOTIDE SEQUENCE [LARGE SCALE GENOMIC DNA]</scope>
    <source>
        <strain evidence="2 3">D216</strain>
    </source>
</reference>
<dbReference type="Proteomes" id="UP000319257">
    <property type="component" value="Unassembled WGS sequence"/>
</dbReference>
<comment type="caution">
    <text evidence="2">The sequence shown here is derived from an EMBL/GenBank/DDBJ whole genome shotgun (WGS) entry which is preliminary data.</text>
</comment>
<dbReference type="AlphaFoldDB" id="A0A507BDF0"/>
<dbReference type="RefSeq" id="XP_030996652.1">
    <property type="nucleotide sequence ID" value="XM_031139529.1"/>
</dbReference>
<protein>
    <submittedName>
        <fullName evidence="2">Uncharacterized protein</fullName>
    </submittedName>
</protein>
<feature type="region of interest" description="Disordered" evidence="1">
    <location>
        <begin position="1"/>
        <end position="30"/>
    </location>
</feature>
<evidence type="ECO:0000313" key="2">
    <source>
        <dbReference type="EMBL" id="TPX14941.1"/>
    </source>
</evidence>
<feature type="region of interest" description="Disordered" evidence="1">
    <location>
        <begin position="361"/>
        <end position="403"/>
    </location>
</feature>
<dbReference type="EMBL" id="SKBQ01000025">
    <property type="protein sequence ID" value="TPX14941.1"/>
    <property type="molecule type" value="Genomic_DNA"/>
</dbReference>
<dbReference type="InParanoid" id="A0A507BDF0"/>
<evidence type="ECO:0000256" key="1">
    <source>
        <dbReference type="SAM" id="MobiDB-lite"/>
    </source>
</evidence>
<sequence length="403" mass="45829">MKDLSPMDTSRLGQRHRPSNAGSYLGDDELSAPLPRHSDARFRLFQRLQGIHAPTQFVLQRFLDQAAEGGRPGSGVGRAAAKLRTCLQWRKAAALDDLRSKCWSHYYDGFAYVSVHYAGGAGEAGERRNVQCEKVCWSASLAPPGEGAVVVKREGRERTRAAVIHYIYHKKEQQHHCIFQNMAANKDSVWEKAYIVHWGSRFNRYRLALVELAVASLQLDQVQWRQLGSRAERARFRVHQVHDFKFTDMFPRLSEAAFREADARLARVLAENYAGLMGEQFLYRIAPARRYDYWVPRGLYVPDRLGVVLRSRKVWRKEDLGGQLAELLGKPVHHIASELGGSMPGLEPTRRQPQVMPCCLKGPPVRRQSAVEARRREDSDGTDDEGEVPHDDTIQGGWSRRSY</sequence>
<accession>A0A507BDF0</accession>
<name>A0A507BDF0_9PEZI</name>
<organism evidence="2 3">
    <name type="scientific">Thyridium curvatum</name>
    <dbReference type="NCBI Taxonomy" id="1093900"/>
    <lineage>
        <taxon>Eukaryota</taxon>
        <taxon>Fungi</taxon>
        <taxon>Dikarya</taxon>
        <taxon>Ascomycota</taxon>
        <taxon>Pezizomycotina</taxon>
        <taxon>Sordariomycetes</taxon>
        <taxon>Sordariomycetidae</taxon>
        <taxon>Thyridiales</taxon>
        <taxon>Thyridiaceae</taxon>
        <taxon>Thyridium</taxon>
    </lineage>
</organism>
<proteinExistence type="predicted"/>
<gene>
    <name evidence="2" type="ORF">E0L32_005050</name>
</gene>
<dbReference type="GeneID" id="41972497"/>
<keyword evidence="3" id="KW-1185">Reference proteome</keyword>
<evidence type="ECO:0000313" key="3">
    <source>
        <dbReference type="Proteomes" id="UP000319257"/>
    </source>
</evidence>